<dbReference type="AlphaFoldDB" id="A0A372GDQ0"/>
<dbReference type="Gene3D" id="1.25.40.10">
    <property type="entry name" value="Tetratricopeptide repeat domain"/>
    <property type="match status" value="1"/>
</dbReference>
<proteinExistence type="predicted"/>
<accession>A0A372GDQ0</accession>
<protein>
    <submittedName>
        <fullName evidence="2">CHAT domain-containing protein</fullName>
    </submittedName>
</protein>
<evidence type="ECO:0000259" key="1">
    <source>
        <dbReference type="Pfam" id="PF12770"/>
    </source>
</evidence>
<gene>
    <name evidence="2" type="ORF">D0T12_21000</name>
</gene>
<name>A0A372GDQ0_9ACTN</name>
<comment type="caution">
    <text evidence="2">The sequence shown here is derived from an EMBL/GenBank/DDBJ whole genome shotgun (WGS) entry which is preliminary data.</text>
</comment>
<reference evidence="2 3" key="1">
    <citation type="submission" date="2018-08" db="EMBL/GenBank/DDBJ databases">
        <title>Actinomadura spongicola sp. nov., isolated from marine sponge Leucetta chagosensis.</title>
        <authorList>
            <person name="Li L."/>
            <person name="Lin H.W."/>
        </authorList>
    </citation>
    <scope>NUCLEOTIDE SEQUENCE [LARGE SCALE GENOMIC DNA]</scope>
    <source>
        <strain evidence="2 3">LHW52907</strain>
    </source>
</reference>
<dbReference type="InterPro" id="IPR011990">
    <property type="entry name" value="TPR-like_helical_dom_sf"/>
</dbReference>
<sequence>MFTRARPMPAGAELDQLVDAHAAAVESGDDDPARRVALQLALLVRFQQSGSSDDFTRFRQLTEATFGALSVDHDLYPTVLMHVAVAERIALQTGDEGARLNEAIAAGEAYLAALPERDRPLDLAHAVADAHMTAWQTWSRLVNLHRGVELRHFVYKGYRKRSPERAEATIDLASAHRTLFDASGEAAALHKAVQYAAEACMLTSLRIPPPPEILAKAALIYITGARHWESRRRKLAREAVRQIRRALPEISPESPSYVDLLNHVTGVLMNAAEMLRRPDLAADAVRTGEIAEQAAGPDHPARADVLTNLGTAKRIRFELTEDPTDAEAAVAALREATVAPGGSAWARLDAAQKWSLFEGGRGRWESAMDAYRTALDALHDLAGPHLSRSDRTVQLARRSWAGLSVDAAACALQLDDPELAVELLERGRLVLHAQDRADAAGAPIAPPTAADLIARWAVDGPAVVVNLSRWRGDALIVSSDGVRVVPLPGLDFEAGLDVVFAFLRAFSEDDFPGDPRTHTSKLLAWCWDVIAEPVLSELGHDRDTGDGPMPRIWWCPTSFLSMVPLHAAGRYGDDGGGNVPDRVVSSYTPALSFLSGPARDEPSTGEPPRLLITAIADEGLRPVETEFLAREFAGRHTALKNEDATRERVLSELEHHSYVYFACHGHQDMEHPVMGGLRLSDGLLTVGRLIGAAKSGEVAFLGACQTAVGGLHNLDEALSLAGALRLAGWQDVVGTLWPAKDLAVAHAAEHVFGALAAEPDVRSPDTVARALHAATVDLRDLLGAEKVDLWAPFVHVGR</sequence>
<organism evidence="2 3">
    <name type="scientific">Actinomadura spongiicola</name>
    <dbReference type="NCBI Taxonomy" id="2303421"/>
    <lineage>
        <taxon>Bacteria</taxon>
        <taxon>Bacillati</taxon>
        <taxon>Actinomycetota</taxon>
        <taxon>Actinomycetes</taxon>
        <taxon>Streptosporangiales</taxon>
        <taxon>Thermomonosporaceae</taxon>
        <taxon>Actinomadura</taxon>
    </lineage>
</organism>
<evidence type="ECO:0000313" key="2">
    <source>
        <dbReference type="EMBL" id="RFS83521.1"/>
    </source>
</evidence>
<dbReference type="Proteomes" id="UP000262882">
    <property type="component" value="Unassembled WGS sequence"/>
</dbReference>
<keyword evidence="3" id="KW-1185">Reference proteome</keyword>
<feature type="domain" description="CHAT" evidence="1">
    <location>
        <begin position="522"/>
        <end position="798"/>
    </location>
</feature>
<dbReference type="InterPro" id="IPR024983">
    <property type="entry name" value="CHAT_dom"/>
</dbReference>
<evidence type="ECO:0000313" key="3">
    <source>
        <dbReference type="Proteomes" id="UP000262882"/>
    </source>
</evidence>
<dbReference type="Pfam" id="PF12770">
    <property type="entry name" value="CHAT"/>
    <property type="match status" value="1"/>
</dbReference>
<dbReference type="EMBL" id="QVNQ01000006">
    <property type="protein sequence ID" value="RFS83521.1"/>
    <property type="molecule type" value="Genomic_DNA"/>
</dbReference>